<evidence type="ECO:0000313" key="2">
    <source>
        <dbReference type="Proteomes" id="UP000230709"/>
    </source>
</evidence>
<proteinExistence type="predicted"/>
<accession>A0A2D2D269</accession>
<name>A0A2D2D269_METT3</name>
<sequence length="270" mass="30669">MTKRFHLYFDDSGSRRPDHKPNPARTDGMDYFALGGIILAEDDIDALIAMYKAFMERWELNYPLHSTKIRGARGPFGWLRSHPEKAERFLADLENYLLSLPVIGMACVIDRPGYVARYAEKYGGQPWLMCKTAYAILVERSAKYAQRHGGQLEVFFEQAGKAEDTDIKNYTRLMKRDGMPFDKGTSANYGGLTAEDLRGIILGEPRERTKKTPMMQVADLYLYPMVKGGYDPSYGPYRALMNARRIIDAQLTAEELGSLGVKYSCFDGKR</sequence>
<protein>
    <submittedName>
        <fullName evidence="1">DUF3800 domain-containing protein</fullName>
    </submittedName>
</protein>
<dbReference type="AlphaFoldDB" id="A0A2D2D269"/>
<dbReference type="Proteomes" id="UP000230709">
    <property type="component" value="Chromosome"/>
</dbReference>
<dbReference type="KEGG" id="mtw:CQW49_15240"/>
<organism evidence="1 2">
    <name type="scientific">Methylosinus trichosporium (strain ATCC 35070 / NCIMB 11131 / UNIQEM 75 / OB3b)</name>
    <dbReference type="NCBI Taxonomy" id="595536"/>
    <lineage>
        <taxon>Bacteria</taxon>
        <taxon>Pseudomonadati</taxon>
        <taxon>Pseudomonadota</taxon>
        <taxon>Alphaproteobacteria</taxon>
        <taxon>Hyphomicrobiales</taxon>
        <taxon>Methylocystaceae</taxon>
        <taxon>Methylosinus</taxon>
    </lineage>
</organism>
<dbReference type="Pfam" id="PF12686">
    <property type="entry name" value="DUF3800"/>
    <property type="match status" value="1"/>
</dbReference>
<dbReference type="InterPro" id="IPR024524">
    <property type="entry name" value="DUF3800"/>
</dbReference>
<gene>
    <name evidence="1" type="ORF">CQW49_15240</name>
</gene>
<reference evidence="2" key="1">
    <citation type="submission" date="2017-10" db="EMBL/GenBank/DDBJ databases">
        <title>Completed PacBio SMRT sequence of Methylosinus trichosporium OB3b reveals presence of a third large plasmid.</title>
        <authorList>
            <person name="Charles T.C."/>
            <person name="Lynch M.D.J."/>
            <person name="Heil J.R."/>
            <person name="Cheng J."/>
        </authorList>
    </citation>
    <scope>NUCLEOTIDE SEQUENCE [LARGE SCALE GENOMIC DNA]</scope>
    <source>
        <strain evidence="2">OB3b</strain>
    </source>
</reference>
<keyword evidence="2" id="KW-1185">Reference proteome</keyword>
<dbReference type="RefSeq" id="WP_003611770.1">
    <property type="nucleotide sequence ID" value="NZ_ADVE02000001.1"/>
</dbReference>
<dbReference type="EMBL" id="CP023737">
    <property type="protein sequence ID" value="ATQ69080.1"/>
    <property type="molecule type" value="Genomic_DNA"/>
</dbReference>
<evidence type="ECO:0000313" key="1">
    <source>
        <dbReference type="EMBL" id="ATQ69080.1"/>
    </source>
</evidence>